<comment type="caution">
    <text evidence="1">The sequence shown here is derived from an EMBL/GenBank/DDBJ whole genome shotgun (WGS) entry which is preliminary data.</text>
</comment>
<accession>A0AA40KGD4</accession>
<dbReference type="AlphaFoldDB" id="A0AA40KGD4"/>
<sequence length="210" mass="23547">MRKLAESPSKYIPPTLAVFSSDPLASILGRIRGASRFTDRNSCHAFALSSPTTISGLDEANLKIIIYRGSSQLYRKASEKWGPYVYYRYLSRYVCCVDPYVAWSASSITEIVGGLTPPTESGSKGFLEETNDCYISLSYALAITLFISSSDQAAETGNCIQFVDHYKWQCPSEARSKDHRMIDEISSIERAWKEDMERDTRDPEIKNGGH</sequence>
<gene>
    <name evidence="1" type="ORF">K0M31_013674</name>
</gene>
<name>A0AA40KGD4_9HYME</name>
<evidence type="ECO:0000313" key="1">
    <source>
        <dbReference type="EMBL" id="KAK1119178.1"/>
    </source>
</evidence>
<keyword evidence="2" id="KW-1185">Reference proteome</keyword>
<organism evidence="1 2">
    <name type="scientific">Melipona bicolor</name>
    <dbReference type="NCBI Taxonomy" id="60889"/>
    <lineage>
        <taxon>Eukaryota</taxon>
        <taxon>Metazoa</taxon>
        <taxon>Ecdysozoa</taxon>
        <taxon>Arthropoda</taxon>
        <taxon>Hexapoda</taxon>
        <taxon>Insecta</taxon>
        <taxon>Pterygota</taxon>
        <taxon>Neoptera</taxon>
        <taxon>Endopterygota</taxon>
        <taxon>Hymenoptera</taxon>
        <taxon>Apocrita</taxon>
        <taxon>Aculeata</taxon>
        <taxon>Apoidea</taxon>
        <taxon>Anthophila</taxon>
        <taxon>Apidae</taxon>
        <taxon>Melipona</taxon>
    </lineage>
</organism>
<dbReference type="EMBL" id="JAHYIQ010000038">
    <property type="protein sequence ID" value="KAK1119178.1"/>
    <property type="molecule type" value="Genomic_DNA"/>
</dbReference>
<evidence type="ECO:0000313" key="2">
    <source>
        <dbReference type="Proteomes" id="UP001177670"/>
    </source>
</evidence>
<protein>
    <submittedName>
        <fullName evidence="1">Uncharacterized protein</fullName>
    </submittedName>
</protein>
<reference evidence="1" key="1">
    <citation type="submission" date="2021-10" db="EMBL/GenBank/DDBJ databases">
        <title>Melipona bicolor Genome sequencing and assembly.</title>
        <authorList>
            <person name="Araujo N.S."/>
            <person name="Arias M.C."/>
        </authorList>
    </citation>
    <scope>NUCLEOTIDE SEQUENCE</scope>
    <source>
        <strain evidence="1">USP_2M_L1-L4_2017</strain>
        <tissue evidence="1">Whole body</tissue>
    </source>
</reference>
<proteinExistence type="predicted"/>
<dbReference type="Proteomes" id="UP001177670">
    <property type="component" value="Unassembled WGS sequence"/>
</dbReference>